<evidence type="ECO:0000259" key="7">
    <source>
        <dbReference type="Pfam" id="PF09924"/>
    </source>
</evidence>
<feature type="transmembrane region" description="Helical" evidence="6">
    <location>
        <begin position="86"/>
        <end position="108"/>
    </location>
</feature>
<feature type="transmembrane region" description="Helical" evidence="6">
    <location>
        <begin position="281"/>
        <end position="308"/>
    </location>
</feature>
<dbReference type="Proteomes" id="UP001162780">
    <property type="component" value="Chromosome"/>
</dbReference>
<feature type="domain" description="Phosphatidylglycerol lysyltransferase C-terminal" evidence="7">
    <location>
        <begin position="545"/>
        <end position="833"/>
    </location>
</feature>
<name>A0ABY7GGD9_9GAMM</name>
<reference evidence="8" key="1">
    <citation type="submission" date="2022-11" db="EMBL/GenBank/DDBJ databases">
        <title>Methylomonas rapida sp. nov., Carotenoid-Producing Obligate Methanotrophs with High Growth Characteristics and Biotechnological Potential.</title>
        <authorList>
            <person name="Tikhonova E.N."/>
            <person name="Suleimanov R.Z."/>
            <person name="Miroshnikov K."/>
            <person name="Oshkin I.Y."/>
            <person name="Belova S.E."/>
            <person name="Danilova O.V."/>
            <person name="Ashikhmin A."/>
            <person name="Konopkin A."/>
            <person name="But S.Y."/>
            <person name="Khmelenina V.N."/>
            <person name="Kuznetsov N."/>
            <person name="Pimenov N.V."/>
            <person name="Dedysh S.N."/>
        </authorList>
    </citation>
    <scope>NUCLEOTIDE SEQUENCE</scope>
    <source>
        <strain evidence="8">MP1</strain>
    </source>
</reference>
<feature type="transmembrane region" description="Helical" evidence="6">
    <location>
        <begin position="497"/>
        <end position="520"/>
    </location>
</feature>
<dbReference type="InterPro" id="IPR024320">
    <property type="entry name" value="LPG_synthase_C"/>
</dbReference>
<keyword evidence="5 6" id="KW-0472">Membrane</keyword>
<organism evidence="8 9">
    <name type="scientific">Methylomonas rapida</name>
    <dbReference type="NCBI Taxonomy" id="2963939"/>
    <lineage>
        <taxon>Bacteria</taxon>
        <taxon>Pseudomonadati</taxon>
        <taxon>Pseudomonadota</taxon>
        <taxon>Gammaproteobacteria</taxon>
        <taxon>Methylococcales</taxon>
        <taxon>Methylococcaceae</taxon>
        <taxon>Methylomonas</taxon>
    </lineage>
</organism>
<dbReference type="EMBL" id="CP113517">
    <property type="protein sequence ID" value="WAR44347.1"/>
    <property type="molecule type" value="Genomic_DNA"/>
</dbReference>
<dbReference type="InterPro" id="IPR051211">
    <property type="entry name" value="PG_lysyltransferase"/>
</dbReference>
<feature type="transmembrane region" description="Helical" evidence="6">
    <location>
        <begin position="403"/>
        <end position="421"/>
    </location>
</feature>
<feature type="transmembrane region" description="Helical" evidence="6">
    <location>
        <begin position="371"/>
        <end position="391"/>
    </location>
</feature>
<feature type="transmembrane region" description="Helical" evidence="6">
    <location>
        <begin position="209"/>
        <end position="231"/>
    </location>
</feature>
<evidence type="ECO:0000256" key="6">
    <source>
        <dbReference type="SAM" id="Phobius"/>
    </source>
</evidence>
<dbReference type="Pfam" id="PF09924">
    <property type="entry name" value="LPG_synthase_C"/>
    <property type="match status" value="1"/>
</dbReference>
<feature type="transmembrane region" description="Helical" evidence="6">
    <location>
        <begin position="128"/>
        <end position="154"/>
    </location>
</feature>
<evidence type="ECO:0000256" key="5">
    <source>
        <dbReference type="ARBA" id="ARBA00023136"/>
    </source>
</evidence>
<dbReference type="NCBIfam" id="NF033480">
    <property type="entry name" value="bifunc_MprF"/>
    <property type="match status" value="1"/>
</dbReference>
<proteinExistence type="predicted"/>
<accession>A0ABY7GGD9</accession>
<evidence type="ECO:0000313" key="8">
    <source>
        <dbReference type="EMBL" id="WAR44347.1"/>
    </source>
</evidence>
<sequence length="872" mass="97757">MIRRTGFCHALRKISYFLPLALFACALVIVHNELKIHGLDEIMANLQATPRLQVLAALALTVLNYLVLAAYDWLALRFTGHADIPLPKMIAAALLSYAISNNTGHAWAAGGSVRYRFYSKWGVPGWDILKISLFQAITYLLGALTLGLIGSLLLPLFLPPSNSQPAIIHWITAICALSLAGYWLAVLLWRRPIRLQGFELCLPSATMTSWQTLVACVDVVLSSWVLWVLLVGKLELGFAGFLVVFVVAQVIGVISQVPGGIGVFESGFLWLLSDSIDQDEHLFVVGALLLYRAIYYFVPLMLAGLGLIGNELYARRPMLTAAADNLGRLLTAVLPQLYSVLLLLAGGILLLSGSIPTNPDVMDWLRDIVPLPVMELSHLTGSLAGLLLIFLARGIRLKIDTAWHGSVILLSIGILASLLKGFDWHEALVLTLILLLFIPCRGHFSRPSSLWHMPFSRYWLAMIALILATTVWLGFFAHRDTAYAHELWWQFSTEGSAPRFLRATLLLAVITSCYILFRLFGVAQPFTLRKPDADELDEAQRLIAQGSDCQGFLALLGDKYLFWSAKRSAFLMFTTISQYWIAMGDPIGEPREFEELLWQFREQADHYGVATVFYQVNEKLLPVYLDLGLSLFKLGEEAKVDLWEFSLKGKQRESQRGALNKFTKLNYRFEILPGPDVPAILPRLQRISDDWLSGKRTQEKGFSLGFFDPTYLCRTPIAVVKDDKGQIRAFANLWQTDNREEISIDLMRYDQDSPKGIMDYLFTELMLWAQSQQYRWFSLGMAPLAGLERRPLAPLWHKIGNVIFDLAGEFYHFEGLYAYKAKFAPSWRPRFLAAPAGLSVPLILLSIARKIAGGWIGIFGNRSHGSSHSIDT</sequence>
<dbReference type="RefSeq" id="WP_255189323.1">
    <property type="nucleotide sequence ID" value="NZ_CP113517.1"/>
</dbReference>
<feature type="transmembrane region" description="Helical" evidence="6">
    <location>
        <begin position="456"/>
        <end position="477"/>
    </location>
</feature>
<evidence type="ECO:0000256" key="4">
    <source>
        <dbReference type="ARBA" id="ARBA00022989"/>
    </source>
</evidence>
<evidence type="ECO:0000256" key="3">
    <source>
        <dbReference type="ARBA" id="ARBA00022692"/>
    </source>
</evidence>
<dbReference type="InterPro" id="IPR016181">
    <property type="entry name" value="Acyl_CoA_acyltransferase"/>
</dbReference>
<comment type="subcellular location">
    <subcellularLocation>
        <location evidence="1">Cell membrane</location>
        <topology evidence="1">Multi-pass membrane protein</topology>
    </subcellularLocation>
</comment>
<evidence type="ECO:0000256" key="2">
    <source>
        <dbReference type="ARBA" id="ARBA00022475"/>
    </source>
</evidence>
<evidence type="ECO:0000256" key="1">
    <source>
        <dbReference type="ARBA" id="ARBA00004651"/>
    </source>
</evidence>
<keyword evidence="4 6" id="KW-1133">Transmembrane helix</keyword>
<gene>
    <name evidence="8" type="primary">mprF</name>
    <name evidence="8" type="ORF">NM686_018615</name>
</gene>
<dbReference type="SUPFAM" id="SSF55729">
    <property type="entry name" value="Acyl-CoA N-acyltransferases (Nat)"/>
    <property type="match status" value="1"/>
</dbReference>
<feature type="transmembrane region" description="Helical" evidence="6">
    <location>
        <begin position="52"/>
        <end position="74"/>
    </location>
</feature>
<keyword evidence="2" id="KW-1003">Cell membrane</keyword>
<feature type="transmembrane region" description="Helical" evidence="6">
    <location>
        <begin position="329"/>
        <end position="351"/>
    </location>
</feature>
<dbReference type="PANTHER" id="PTHR34697:SF2">
    <property type="entry name" value="PHOSPHATIDYLGLYCEROL LYSYLTRANSFERASE"/>
    <property type="match status" value="1"/>
</dbReference>
<feature type="transmembrane region" description="Helical" evidence="6">
    <location>
        <begin position="14"/>
        <end position="32"/>
    </location>
</feature>
<dbReference type="PROSITE" id="PS51257">
    <property type="entry name" value="PROKAR_LIPOPROTEIN"/>
    <property type="match status" value="1"/>
</dbReference>
<keyword evidence="3 6" id="KW-0812">Transmembrane</keyword>
<feature type="transmembrane region" description="Helical" evidence="6">
    <location>
        <begin position="166"/>
        <end position="189"/>
    </location>
</feature>
<dbReference type="PANTHER" id="PTHR34697">
    <property type="entry name" value="PHOSPHATIDYLGLYCEROL LYSYLTRANSFERASE"/>
    <property type="match status" value="1"/>
</dbReference>
<feature type="transmembrane region" description="Helical" evidence="6">
    <location>
        <begin position="238"/>
        <end position="261"/>
    </location>
</feature>
<protein>
    <submittedName>
        <fullName evidence="8">Bifunctional lysylphosphatidylglycerol flippase/synthetase MprF</fullName>
    </submittedName>
</protein>
<keyword evidence="9" id="KW-1185">Reference proteome</keyword>
<evidence type="ECO:0000313" key="9">
    <source>
        <dbReference type="Proteomes" id="UP001162780"/>
    </source>
</evidence>